<keyword evidence="1" id="KW-0812">Transmembrane</keyword>
<dbReference type="EMBL" id="JACBZY010000001">
    <property type="protein sequence ID" value="NYG97594.1"/>
    <property type="molecule type" value="Genomic_DNA"/>
</dbReference>
<keyword evidence="1" id="KW-0472">Membrane</keyword>
<evidence type="ECO:0000256" key="1">
    <source>
        <dbReference type="SAM" id="Phobius"/>
    </source>
</evidence>
<dbReference type="RefSeq" id="WP_281360904.1">
    <property type="nucleotide sequence ID" value="NZ_JACBZY010000001.1"/>
</dbReference>
<feature type="transmembrane region" description="Helical" evidence="1">
    <location>
        <begin position="12"/>
        <end position="35"/>
    </location>
</feature>
<dbReference type="Proteomes" id="UP000553888">
    <property type="component" value="Unassembled WGS sequence"/>
</dbReference>
<accession>A0A852Y8G2</accession>
<evidence type="ECO:0000313" key="3">
    <source>
        <dbReference type="Proteomes" id="UP000553888"/>
    </source>
</evidence>
<dbReference type="AlphaFoldDB" id="A0A852Y8G2"/>
<keyword evidence="1" id="KW-1133">Transmembrane helix</keyword>
<organism evidence="2 3">
    <name type="scientific">Schumannella luteola</name>
    <dbReference type="NCBI Taxonomy" id="472059"/>
    <lineage>
        <taxon>Bacteria</taxon>
        <taxon>Bacillati</taxon>
        <taxon>Actinomycetota</taxon>
        <taxon>Actinomycetes</taxon>
        <taxon>Micrococcales</taxon>
        <taxon>Microbacteriaceae</taxon>
        <taxon>Schumannella</taxon>
    </lineage>
</organism>
<protein>
    <submittedName>
        <fullName evidence="2">Uncharacterized protein</fullName>
    </submittedName>
</protein>
<gene>
    <name evidence="2" type="ORF">BJ979_000220</name>
</gene>
<sequence>MARRTSAPRYNLLKFLLDCAATLLTGGLWLIWIFVREMRYR</sequence>
<evidence type="ECO:0000313" key="2">
    <source>
        <dbReference type="EMBL" id="NYG97594.1"/>
    </source>
</evidence>
<proteinExistence type="predicted"/>
<name>A0A852Y8G2_9MICO</name>
<comment type="caution">
    <text evidence="2">The sequence shown here is derived from an EMBL/GenBank/DDBJ whole genome shotgun (WGS) entry which is preliminary data.</text>
</comment>
<keyword evidence="3" id="KW-1185">Reference proteome</keyword>
<reference evidence="2 3" key="1">
    <citation type="submission" date="2020-07" db="EMBL/GenBank/DDBJ databases">
        <title>Sequencing the genomes of 1000 actinobacteria strains.</title>
        <authorList>
            <person name="Klenk H.-P."/>
        </authorList>
    </citation>
    <scope>NUCLEOTIDE SEQUENCE [LARGE SCALE GENOMIC DNA]</scope>
    <source>
        <strain evidence="2 3">DSM 23141</strain>
    </source>
</reference>